<protein>
    <submittedName>
        <fullName evidence="2">Uncharacterized protein</fullName>
    </submittedName>
</protein>
<keyword evidence="3" id="KW-1185">Reference proteome</keyword>
<sequence length="45" mass="4980">MPARVQEKFEINPIKKGLIIALSISLFIGIALVLLVLFALDTLTR</sequence>
<evidence type="ECO:0000313" key="3">
    <source>
        <dbReference type="Proteomes" id="UP000613030"/>
    </source>
</evidence>
<reference evidence="2 3" key="1">
    <citation type="submission" date="2021-01" db="EMBL/GenBank/DDBJ databases">
        <title>Chryseolinea sp. Jin1 Genome sequencing and assembly.</title>
        <authorList>
            <person name="Kim I."/>
        </authorList>
    </citation>
    <scope>NUCLEOTIDE SEQUENCE [LARGE SCALE GENOMIC DNA]</scope>
    <source>
        <strain evidence="2 3">Jin1</strain>
    </source>
</reference>
<organism evidence="2 3">
    <name type="scientific">Chryseolinea lacunae</name>
    <dbReference type="NCBI Taxonomy" id="2801331"/>
    <lineage>
        <taxon>Bacteria</taxon>
        <taxon>Pseudomonadati</taxon>
        <taxon>Bacteroidota</taxon>
        <taxon>Cytophagia</taxon>
        <taxon>Cytophagales</taxon>
        <taxon>Fulvivirgaceae</taxon>
        <taxon>Chryseolinea</taxon>
    </lineage>
</organism>
<keyword evidence="1" id="KW-1133">Transmembrane helix</keyword>
<feature type="transmembrane region" description="Helical" evidence="1">
    <location>
        <begin position="18"/>
        <end position="40"/>
    </location>
</feature>
<comment type="caution">
    <text evidence="2">The sequence shown here is derived from an EMBL/GenBank/DDBJ whole genome shotgun (WGS) entry which is preliminary data.</text>
</comment>
<evidence type="ECO:0000313" key="2">
    <source>
        <dbReference type="EMBL" id="MBL0744222.1"/>
    </source>
</evidence>
<gene>
    <name evidence="2" type="ORF">JI741_23525</name>
</gene>
<name>A0ABS1KY96_9BACT</name>
<keyword evidence="1" id="KW-0472">Membrane</keyword>
<dbReference type="EMBL" id="JAERRB010000010">
    <property type="protein sequence ID" value="MBL0744222.1"/>
    <property type="molecule type" value="Genomic_DNA"/>
</dbReference>
<dbReference type="RefSeq" id="WP_202013880.1">
    <property type="nucleotide sequence ID" value="NZ_JAERRB010000010.1"/>
</dbReference>
<evidence type="ECO:0000256" key="1">
    <source>
        <dbReference type="SAM" id="Phobius"/>
    </source>
</evidence>
<dbReference type="Proteomes" id="UP000613030">
    <property type="component" value="Unassembled WGS sequence"/>
</dbReference>
<keyword evidence="1" id="KW-0812">Transmembrane</keyword>
<accession>A0ABS1KY96</accession>
<proteinExistence type="predicted"/>